<dbReference type="GO" id="GO:0004252">
    <property type="term" value="F:serine-type endopeptidase activity"/>
    <property type="evidence" value="ECO:0007669"/>
    <property type="project" value="InterPro"/>
</dbReference>
<reference evidence="8 9" key="1">
    <citation type="journal article" date="2016" name="Genome Biol. Evol.">
        <title>Divergent and convergent evolution of fungal pathogenicity.</title>
        <authorList>
            <person name="Shang Y."/>
            <person name="Xiao G."/>
            <person name="Zheng P."/>
            <person name="Cen K."/>
            <person name="Zhan S."/>
            <person name="Wang C."/>
        </authorList>
    </citation>
    <scope>NUCLEOTIDE SEQUENCE [LARGE SCALE GENOMIC DNA]</scope>
    <source>
        <strain evidence="8 9">ARSEF 7405</strain>
    </source>
</reference>
<evidence type="ECO:0000256" key="6">
    <source>
        <dbReference type="ARBA" id="ARBA00038445"/>
    </source>
</evidence>
<evidence type="ECO:0000256" key="3">
    <source>
        <dbReference type="ARBA" id="ARBA00022801"/>
    </source>
</evidence>
<evidence type="ECO:0000256" key="4">
    <source>
        <dbReference type="ARBA" id="ARBA00023128"/>
    </source>
</evidence>
<evidence type="ECO:0000259" key="7">
    <source>
        <dbReference type="Pfam" id="PF10502"/>
    </source>
</evidence>
<feature type="domain" description="Peptidase S26" evidence="7">
    <location>
        <begin position="40"/>
        <end position="75"/>
    </location>
</feature>
<dbReference type="GO" id="GO:0006627">
    <property type="term" value="P:protein processing involved in protein targeting to mitochondrion"/>
    <property type="evidence" value="ECO:0007669"/>
    <property type="project" value="TreeGrafter"/>
</dbReference>
<keyword evidence="2" id="KW-0999">Mitochondrion inner membrane</keyword>
<comment type="caution">
    <text evidence="8">The sequence shown here is derived from an EMBL/GenBank/DDBJ whole genome shotgun (WGS) entry which is preliminary data.</text>
</comment>
<proteinExistence type="inferred from homology"/>
<dbReference type="PRINTS" id="PR00727">
    <property type="entry name" value="LEADERPTASE"/>
</dbReference>
<evidence type="ECO:0000256" key="5">
    <source>
        <dbReference type="ARBA" id="ARBA00023136"/>
    </source>
</evidence>
<organism evidence="8 9">
    <name type="scientific">Ascosphaera apis ARSEF 7405</name>
    <dbReference type="NCBI Taxonomy" id="392613"/>
    <lineage>
        <taxon>Eukaryota</taxon>
        <taxon>Fungi</taxon>
        <taxon>Dikarya</taxon>
        <taxon>Ascomycota</taxon>
        <taxon>Pezizomycotina</taxon>
        <taxon>Eurotiomycetes</taxon>
        <taxon>Eurotiomycetidae</taxon>
        <taxon>Onygenales</taxon>
        <taxon>Ascosphaeraceae</taxon>
        <taxon>Ascosphaera</taxon>
    </lineage>
</organism>
<sequence>MIVTFPSPSDPNTTAIKRIIALPGDEVTTRKPCPVPKKFVDWNHVWVEGDNANDSRDSTYYGPVSMSLINGQAVAAIGGKTPRRVRWEDWEREAEEDDTSVAAAQKRRVRRNAVDVLDPGQW</sequence>
<feature type="domain" description="Peptidase S26" evidence="7">
    <location>
        <begin position="2"/>
        <end position="30"/>
    </location>
</feature>
<dbReference type="VEuPathDB" id="FungiDB:AAP_00399"/>
<evidence type="ECO:0000313" key="8">
    <source>
        <dbReference type="EMBL" id="KZZ98138.1"/>
    </source>
</evidence>
<dbReference type="Gene3D" id="2.10.109.10">
    <property type="entry name" value="Umud Fragment, subunit A"/>
    <property type="match status" value="1"/>
</dbReference>
<dbReference type="PANTHER" id="PTHR12383">
    <property type="entry name" value="PROTEASE FAMILY S26 MITOCHONDRIAL INNER MEMBRANE PROTEASE-RELATED"/>
    <property type="match status" value="1"/>
</dbReference>
<keyword evidence="4" id="KW-0496">Mitochondrion</keyword>
<dbReference type="AlphaFoldDB" id="A0A168DUX4"/>
<dbReference type="CDD" id="cd06530">
    <property type="entry name" value="S26_SPase_I"/>
    <property type="match status" value="1"/>
</dbReference>
<dbReference type="InterPro" id="IPR000223">
    <property type="entry name" value="Pept_S26A_signal_pept_1"/>
</dbReference>
<dbReference type="InterPro" id="IPR052064">
    <property type="entry name" value="Mito_IMP1_subunit"/>
</dbReference>
<dbReference type="InterPro" id="IPR019533">
    <property type="entry name" value="Peptidase_S26"/>
</dbReference>
<comment type="subcellular location">
    <subcellularLocation>
        <location evidence="1">Mitochondrion inner membrane</location>
    </subcellularLocation>
</comment>
<keyword evidence="5" id="KW-0472">Membrane</keyword>
<evidence type="ECO:0000313" key="9">
    <source>
        <dbReference type="Proteomes" id="UP000242877"/>
    </source>
</evidence>
<dbReference type="InterPro" id="IPR036286">
    <property type="entry name" value="LexA/Signal_pep-like_sf"/>
</dbReference>
<dbReference type="PROSITE" id="PS00761">
    <property type="entry name" value="SPASE_I_3"/>
    <property type="match status" value="1"/>
</dbReference>
<dbReference type="PANTHER" id="PTHR12383:SF16">
    <property type="entry name" value="MITOCHONDRIAL INNER MEMBRANE PROTEASE SUBUNIT 1"/>
    <property type="match status" value="1"/>
</dbReference>
<gene>
    <name evidence="8" type="ORF">AAP_00399</name>
</gene>
<dbReference type="GO" id="GO:0006465">
    <property type="term" value="P:signal peptide processing"/>
    <property type="evidence" value="ECO:0007669"/>
    <property type="project" value="InterPro"/>
</dbReference>
<dbReference type="SUPFAM" id="SSF51306">
    <property type="entry name" value="LexA/Signal peptidase"/>
    <property type="match status" value="1"/>
</dbReference>
<dbReference type="Pfam" id="PF10502">
    <property type="entry name" value="Peptidase_S26"/>
    <property type="match status" value="2"/>
</dbReference>
<dbReference type="InterPro" id="IPR019758">
    <property type="entry name" value="Pept_S26A_signal_pept_1_CS"/>
</dbReference>
<dbReference type="Proteomes" id="UP000242877">
    <property type="component" value="Unassembled WGS sequence"/>
</dbReference>
<keyword evidence="9" id="KW-1185">Reference proteome</keyword>
<name>A0A168DUX4_9EURO</name>
<comment type="similarity">
    <text evidence="6">Belongs to the peptidase S26 family. IMP1 subfamily.</text>
</comment>
<accession>A0A168DUX4</accession>
<dbReference type="GO" id="GO:0042720">
    <property type="term" value="C:mitochondrial inner membrane peptidase complex"/>
    <property type="evidence" value="ECO:0007669"/>
    <property type="project" value="TreeGrafter"/>
</dbReference>
<evidence type="ECO:0000256" key="2">
    <source>
        <dbReference type="ARBA" id="ARBA00022792"/>
    </source>
</evidence>
<dbReference type="OrthoDB" id="9996127at2759"/>
<keyword evidence="3" id="KW-0378">Hydrolase</keyword>
<dbReference type="EMBL" id="AZGZ01000001">
    <property type="protein sequence ID" value="KZZ98138.1"/>
    <property type="molecule type" value="Genomic_DNA"/>
</dbReference>
<protein>
    <submittedName>
        <fullName evidence="8">Peptidase S24/S26A/S26B/S26C</fullName>
    </submittedName>
</protein>
<evidence type="ECO:0000256" key="1">
    <source>
        <dbReference type="ARBA" id="ARBA00004273"/>
    </source>
</evidence>